<dbReference type="PROSITE" id="PS50887">
    <property type="entry name" value="GGDEF"/>
    <property type="match status" value="1"/>
</dbReference>
<dbReference type="PANTHER" id="PTHR46663:SF2">
    <property type="entry name" value="GGDEF DOMAIN-CONTAINING PROTEIN"/>
    <property type="match status" value="1"/>
</dbReference>
<dbReference type="Gene3D" id="3.30.70.270">
    <property type="match status" value="1"/>
</dbReference>
<dbReference type="Proteomes" id="UP000074119">
    <property type="component" value="Chromosome"/>
</dbReference>
<proteinExistence type="predicted"/>
<dbReference type="PANTHER" id="PTHR46663">
    <property type="entry name" value="DIGUANYLATE CYCLASE DGCT-RELATED"/>
    <property type="match status" value="1"/>
</dbReference>
<name>A0A127M7H3_9GAMM</name>
<dbReference type="SMART" id="SM00267">
    <property type="entry name" value="GGDEF"/>
    <property type="match status" value="1"/>
</dbReference>
<evidence type="ECO:0000259" key="2">
    <source>
        <dbReference type="PROSITE" id="PS50887"/>
    </source>
</evidence>
<organism evidence="3 4">
    <name type="scientific">Zhongshania aliphaticivorans</name>
    <dbReference type="NCBI Taxonomy" id="1470434"/>
    <lineage>
        <taxon>Bacteria</taxon>
        <taxon>Pseudomonadati</taxon>
        <taxon>Pseudomonadota</taxon>
        <taxon>Gammaproteobacteria</taxon>
        <taxon>Cellvibrionales</taxon>
        <taxon>Spongiibacteraceae</taxon>
        <taxon>Zhongshania</taxon>
    </lineage>
</organism>
<comment type="cofactor">
    <cofactor evidence="1">
        <name>Mg(2+)</name>
        <dbReference type="ChEBI" id="CHEBI:18420"/>
    </cofactor>
</comment>
<dbReference type="InterPro" id="IPR029787">
    <property type="entry name" value="Nucleotide_cyclase"/>
</dbReference>
<dbReference type="InterPro" id="IPR052163">
    <property type="entry name" value="DGC-Regulatory_Protein"/>
</dbReference>
<reference evidence="3 4" key="1">
    <citation type="submission" date="2015-12" db="EMBL/GenBank/DDBJ databases">
        <authorList>
            <person name="Shamseldin A."/>
            <person name="Moawad H."/>
            <person name="Abd El-Rahim W.M."/>
            <person name="Sadowsky M.J."/>
        </authorList>
    </citation>
    <scope>NUCLEOTIDE SEQUENCE [LARGE SCALE GENOMIC DNA]</scope>
    <source>
        <strain evidence="3 4">SM2</strain>
    </source>
</reference>
<sequence length="207" mass="23743">MLDVNIYGTAMTLFIIIYFEVSSRKLNELFNAEHHKFIKLAHRDSLTGLANRRYFINEIETAIANARINKGTFCVLYFDLNNFKKINDNLGHHSGDQVLLEFALRLRKLNRSSDLIARLGGDEFCIILPGLNDAEAIKQKIHHYSQMLDTPLLIDNTPYKISASIGYACYPEHGTDYETLLQVADQKMYQVKRGQNTDIRDTLRSKA</sequence>
<evidence type="ECO:0000313" key="4">
    <source>
        <dbReference type="Proteomes" id="UP000074119"/>
    </source>
</evidence>
<dbReference type="FunFam" id="3.30.70.270:FF:000001">
    <property type="entry name" value="Diguanylate cyclase domain protein"/>
    <property type="match status" value="1"/>
</dbReference>
<protein>
    <recommendedName>
        <fullName evidence="2">GGDEF domain-containing protein</fullName>
    </recommendedName>
</protein>
<dbReference type="STRING" id="1470434.AZF00_13165"/>
<dbReference type="InterPro" id="IPR043128">
    <property type="entry name" value="Rev_trsase/Diguanyl_cyclase"/>
</dbReference>
<dbReference type="SUPFAM" id="SSF55073">
    <property type="entry name" value="Nucleotide cyclase"/>
    <property type="match status" value="1"/>
</dbReference>
<gene>
    <name evidence="3" type="ORF">AZF00_13165</name>
</gene>
<evidence type="ECO:0000313" key="3">
    <source>
        <dbReference type="EMBL" id="AMO69194.1"/>
    </source>
</evidence>
<accession>A0A127M7H3</accession>
<dbReference type="GO" id="GO:0003824">
    <property type="term" value="F:catalytic activity"/>
    <property type="evidence" value="ECO:0007669"/>
    <property type="project" value="UniProtKB-ARBA"/>
</dbReference>
<dbReference type="AlphaFoldDB" id="A0A127M7H3"/>
<evidence type="ECO:0000256" key="1">
    <source>
        <dbReference type="ARBA" id="ARBA00001946"/>
    </source>
</evidence>
<dbReference type="EMBL" id="CP014544">
    <property type="protein sequence ID" value="AMO69194.1"/>
    <property type="molecule type" value="Genomic_DNA"/>
</dbReference>
<dbReference type="CDD" id="cd01949">
    <property type="entry name" value="GGDEF"/>
    <property type="match status" value="1"/>
</dbReference>
<dbReference type="Pfam" id="PF00990">
    <property type="entry name" value="GGDEF"/>
    <property type="match status" value="1"/>
</dbReference>
<feature type="domain" description="GGDEF" evidence="2">
    <location>
        <begin position="71"/>
        <end position="203"/>
    </location>
</feature>
<dbReference type="InterPro" id="IPR000160">
    <property type="entry name" value="GGDEF_dom"/>
</dbReference>
<dbReference type="KEGG" id="zal:AZF00_13165"/>
<dbReference type="NCBIfam" id="TIGR00254">
    <property type="entry name" value="GGDEF"/>
    <property type="match status" value="1"/>
</dbReference>